<evidence type="ECO:0000313" key="2">
    <source>
        <dbReference type="EMBL" id="GAB11911.1"/>
    </source>
</evidence>
<gene>
    <name evidence="2" type="ORF">GOARA_091_00290</name>
</gene>
<reference evidence="2 3" key="1">
    <citation type="submission" date="2011-11" db="EMBL/GenBank/DDBJ databases">
        <title>Whole genome shotgun sequence of Gordonia araii NBRC 100433.</title>
        <authorList>
            <person name="Yoshida Y."/>
            <person name="Hosoyama A."/>
            <person name="Tsuchikane K."/>
            <person name="Katsumata H."/>
            <person name="Yamazaki S."/>
            <person name="Fujita N."/>
        </authorList>
    </citation>
    <scope>NUCLEOTIDE SEQUENCE [LARGE SCALE GENOMIC DNA]</scope>
    <source>
        <strain evidence="2 3">NBRC 100433</strain>
    </source>
</reference>
<proteinExistence type="predicted"/>
<evidence type="ECO:0000256" key="1">
    <source>
        <dbReference type="SAM" id="MobiDB-lite"/>
    </source>
</evidence>
<dbReference type="EMBL" id="BAEE01000091">
    <property type="protein sequence ID" value="GAB11911.1"/>
    <property type="molecule type" value="Genomic_DNA"/>
</dbReference>
<feature type="region of interest" description="Disordered" evidence="1">
    <location>
        <begin position="414"/>
        <end position="450"/>
    </location>
</feature>
<accession>G7H7T6</accession>
<dbReference type="STRING" id="1073574.GOARA_091_00290"/>
<name>G7H7T6_9ACTN</name>
<feature type="compositionally biased region" description="Gly residues" evidence="1">
    <location>
        <begin position="320"/>
        <end position="338"/>
    </location>
</feature>
<dbReference type="RefSeq" id="WP_007323985.1">
    <property type="nucleotide sequence ID" value="NZ_BAEE01000091.1"/>
</dbReference>
<dbReference type="AlphaFoldDB" id="G7H7T6"/>
<feature type="region of interest" description="Disordered" evidence="1">
    <location>
        <begin position="318"/>
        <end position="377"/>
    </location>
</feature>
<organism evidence="2 3">
    <name type="scientific">Gordonia araii NBRC 100433</name>
    <dbReference type="NCBI Taxonomy" id="1073574"/>
    <lineage>
        <taxon>Bacteria</taxon>
        <taxon>Bacillati</taxon>
        <taxon>Actinomycetota</taxon>
        <taxon>Actinomycetes</taxon>
        <taxon>Mycobacteriales</taxon>
        <taxon>Gordoniaceae</taxon>
        <taxon>Gordonia</taxon>
    </lineage>
</organism>
<keyword evidence="3" id="KW-1185">Reference proteome</keyword>
<feature type="compositionally biased region" description="Low complexity" evidence="1">
    <location>
        <begin position="358"/>
        <end position="374"/>
    </location>
</feature>
<sequence>MSGGTPAVAGPFPIADGLIPAPIDLTPLQAAEKAGLTAILNTPASEFLAKSGFPPLPEVPPLPPLPGLPPLPAINLEQLFKPLTDLAASFGSGNLGAEGFDPTTLFTTLSEVLKSGVGMSTSALKSLDSVWQGAAGAASAAKSTTAAAEGTAVATKAANIVTNTQGGAVTVGTGNASMQAVISKFIATANVALGMIWTPVGQTLLLTAAALALSEGMAVVTGTKATLTPQTAAQQANAAQMAITNAPKSVSPFSVASSVLEGVTSPISTLASTGSSMLGSLTKQNANANKTLAKNTGKSDKSKADAKKAAAAAAAAAAKKGGGGKGGGGGGKGGGGGVPATPLQPRPGVASVTPSGEAAHANTTTARSTTTAAMGGPGMMPMGMGGAGAAAAAGRAGAGDDGYGSPDFLVTSDHGSAVVGDMPNVTPAVIGGEHDQNEPGDESPDVELRL</sequence>
<evidence type="ECO:0000313" key="3">
    <source>
        <dbReference type="Proteomes" id="UP000035088"/>
    </source>
</evidence>
<dbReference type="Proteomes" id="UP000035088">
    <property type="component" value="Unassembled WGS sequence"/>
</dbReference>
<dbReference type="OrthoDB" id="4369890at2"/>
<comment type="caution">
    <text evidence="2">The sequence shown here is derived from an EMBL/GenBank/DDBJ whole genome shotgun (WGS) entry which is preliminary data.</text>
</comment>
<feature type="compositionally biased region" description="Acidic residues" evidence="1">
    <location>
        <begin position="438"/>
        <end position="450"/>
    </location>
</feature>
<protein>
    <submittedName>
        <fullName evidence="2">Uncharacterized protein</fullName>
    </submittedName>
</protein>